<accession>A0A1L9NF86</accession>
<name>A0A1L9NF86_ASPTC</name>
<feature type="compositionally biased region" description="Basic and acidic residues" evidence="1">
    <location>
        <begin position="12"/>
        <end position="24"/>
    </location>
</feature>
<proteinExistence type="predicted"/>
<dbReference type="VEuPathDB" id="FungiDB:ASPTUDRAFT_136964"/>
<organism evidence="2 3">
    <name type="scientific">Aspergillus tubingensis (strain CBS 134.48)</name>
    <dbReference type="NCBI Taxonomy" id="767770"/>
    <lineage>
        <taxon>Eukaryota</taxon>
        <taxon>Fungi</taxon>
        <taxon>Dikarya</taxon>
        <taxon>Ascomycota</taxon>
        <taxon>Pezizomycotina</taxon>
        <taxon>Eurotiomycetes</taxon>
        <taxon>Eurotiomycetidae</taxon>
        <taxon>Eurotiales</taxon>
        <taxon>Aspergillaceae</taxon>
        <taxon>Aspergillus</taxon>
        <taxon>Aspergillus subgen. Circumdati</taxon>
    </lineage>
</organism>
<gene>
    <name evidence="2" type="ORF">ASPTUDRAFT_136964</name>
</gene>
<feature type="region of interest" description="Disordered" evidence="1">
    <location>
        <begin position="1"/>
        <end position="24"/>
    </location>
</feature>
<dbReference type="AlphaFoldDB" id="A0A1L9NF86"/>
<evidence type="ECO:0000313" key="3">
    <source>
        <dbReference type="Proteomes" id="UP000184304"/>
    </source>
</evidence>
<protein>
    <submittedName>
        <fullName evidence="2">Uncharacterized protein</fullName>
    </submittedName>
</protein>
<evidence type="ECO:0000256" key="1">
    <source>
        <dbReference type="SAM" id="MobiDB-lite"/>
    </source>
</evidence>
<reference evidence="3" key="1">
    <citation type="journal article" date="2017" name="Genome Biol.">
        <title>Comparative genomics reveals high biological diversity and specific adaptations in the industrially and medically important fungal genus Aspergillus.</title>
        <authorList>
            <person name="de Vries R.P."/>
            <person name="Riley R."/>
            <person name="Wiebenga A."/>
            <person name="Aguilar-Osorio G."/>
            <person name="Amillis S."/>
            <person name="Uchima C.A."/>
            <person name="Anderluh G."/>
            <person name="Asadollahi M."/>
            <person name="Askin M."/>
            <person name="Barry K."/>
            <person name="Battaglia E."/>
            <person name="Bayram O."/>
            <person name="Benocci T."/>
            <person name="Braus-Stromeyer S.A."/>
            <person name="Caldana C."/>
            <person name="Canovas D."/>
            <person name="Cerqueira G.C."/>
            <person name="Chen F."/>
            <person name="Chen W."/>
            <person name="Choi C."/>
            <person name="Clum A."/>
            <person name="Dos Santos R.A."/>
            <person name="Damasio A.R."/>
            <person name="Diallinas G."/>
            <person name="Emri T."/>
            <person name="Fekete E."/>
            <person name="Flipphi M."/>
            <person name="Freyberg S."/>
            <person name="Gallo A."/>
            <person name="Gournas C."/>
            <person name="Habgood R."/>
            <person name="Hainaut M."/>
            <person name="Harispe M.L."/>
            <person name="Henrissat B."/>
            <person name="Hilden K.S."/>
            <person name="Hope R."/>
            <person name="Hossain A."/>
            <person name="Karabika E."/>
            <person name="Karaffa L."/>
            <person name="Karanyi Z."/>
            <person name="Krasevec N."/>
            <person name="Kuo A."/>
            <person name="Kusch H."/>
            <person name="LaButti K."/>
            <person name="Lagendijk E.L."/>
            <person name="Lapidus A."/>
            <person name="Levasseur A."/>
            <person name="Lindquist E."/>
            <person name="Lipzen A."/>
            <person name="Logrieco A.F."/>
            <person name="MacCabe A."/>
            <person name="Maekelae M.R."/>
            <person name="Malavazi I."/>
            <person name="Melin P."/>
            <person name="Meyer V."/>
            <person name="Mielnichuk N."/>
            <person name="Miskei M."/>
            <person name="Molnar A.P."/>
            <person name="Mule G."/>
            <person name="Ngan C.Y."/>
            <person name="Orejas M."/>
            <person name="Orosz E."/>
            <person name="Ouedraogo J.P."/>
            <person name="Overkamp K.M."/>
            <person name="Park H.-S."/>
            <person name="Perrone G."/>
            <person name="Piumi F."/>
            <person name="Punt P.J."/>
            <person name="Ram A.F."/>
            <person name="Ramon A."/>
            <person name="Rauscher S."/>
            <person name="Record E."/>
            <person name="Riano-Pachon D.M."/>
            <person name="Robert V."/>
            <person name="Roehrig J."/>
            <person name="Ruller R."/>
            <person name="Salamov A."/>
            <person name="Salih N.S."/>
            <person name="Samson R.A."/>
            <person name="Sandor E."/>
            <person name="Sanguinetti M."/>
            <person name="Schuetze T."/>
            <person name="Sepcic K."/>
            <person name="Shelest E."/>
            <person name="Sherlock G."/>
            <person name="Sophianopoulou V."/>
            <person name="Squina F.M."/>
            <person name="Sun H."/>
            <person name="Susca A."/>
            <person name="Todd R.B."/>
            <person name="Tsang A."/>
            <person name="Unkles S.E."/>
            <person name="van de Wiele N."/>
            <person name="van Rossen-Uffink D."/>
            <person name="Oliveira J.V."/>
            <person name="Vesth T.C."/>
            <person name="Visser J."/>
            <person name="Yu J.-H."/>
            <person name="Zhou M."/>
            <person name="Andersen M.R."/>
            <person name="Archer D.B."/>
            <person name="Baker S.E."/>
            <person name="Benoit I."/>
            <person name="Brakhage A.A."/>
            <person name="Braus G.H."/>
            <person name="Fischer R."/>
            <person name="Frisvad J.C."/>
            <person name="Goldman G.H."/>
            <person name="Houbraken J."/>
            <person name="Oakley B."/>
            <person name="Pocsi I."/>
            <person name="Scazzocchio C."/>
            <person name="Seiboth B."/>
            <person name="vanKuyk P.A."/>
            <person name="Wortman J."/>
            <person name="Dyer P.S."/>
            <person name="Grigoriev I.V."/>
        </authorList>
    </citation>
    <scope>NUCLEOTIDE SEQUENCE [LARGE SCALE GENOMIC DNA]</scope>
    <source>
        <strain evidence="3">CBS 134.48</strain>
    </source>
</reference>
<evidence type="ECO:0000313" key="2">
    <source>
        <dbReference type="EMBL" id="OJI87895.1"/>
    </source>
</evidence>
<keyword evidence="3" id="KW-1185">Reference proteome</keyword>
<dbReference type="Proteomes" id="UP000184304">
    <property type="component" value="Unassembled WGS sequence"/>
</dbReference>
<sequence length="93" mass="10172">MTGIQPNAQDVRVSRTDPGLDRHDGRTFERITCMHLVCHRTNEGHIAGIPDATHLVIRLSLLDPTADKAARNPKCAWTATTVDASLSIDGKIE</sequence>
<dbReference type="EMBL" id="KV878181">
    <property type="protein sequence ID" value="OJI87895.1"/>
    <property type="molecule type" value="Genomic_DNA"/>
</dbReference>